<feature type="region of interest" description="Disordered" evidence="1">
    <location>
        <begin position="161"/>
        <end position="192"/>
    </location>
</feature>
<gene>
    <name evidence="2" type="ORF">EHYA_01752</name>
</gene>
<name>A0A401YHK2_9ACTN</name>
<dbReference type="PANTHER" id="PTHR37163:SF1">
    <property type="entry name" value="DUF501 DOMAIN-CONTAINING PROTEIN"/>
    <property type="match status" value="1"/>
</dbReference>
<evidence type="ECO:0000313" key="2">
    <source>
        <dbReference type="EMBL" id="GCD94095.1"/>
    </source>
</evidence>
<protein>
    <recommendedName>
        <fullName evidence="4">DUF501 domain-containing protein</fullName>
    </recommendedName>
</protein>
<evidence type="ECO:0000256" key="1">
    <source>
        <dbReference type="SAM" id="MobiDB-lite"/>
    </source>
</evidence>
<organism evidence="2 3">
    <name type="scientific">Embleya hyalina</name>
    <dbReference type="NCBI Taxonomy" id="516124"/>
    <lineage>
        <taxon>Bacteria</taxon>
        <taxon>Bacillati</taxon>
        <taxon>Actinomycetota</taxon>
        <taxon>Actinomycetes</taxon>
        <taxon>Kitasatosporales</taxon>
        <taxon>Streptomycetaceae</taxon>
        <taxon>Embleya</taxon>
    </lineage>
</organism>
<dbReference type="InterPro" id="IPR007511">
    <property type="entry name" value="DUF501"/>
</dbReference>
<dbReference type="Proteomes" id="UP000286931">
    <property type="component" value="Unassembled WGS sequence"/>
</dbReference>
<reference evidence="2 3" key="1">
    <citation type="submission" date="2018-12" db="EMBL/GenBank/DDBJ databases">
        <title>Draft genome sequence of Embleya hyalina NBRC 13850T.</title>
        <authorList>
            <person name="Komaki H."/>
            <person name="Hosoyama A."/>
            <person name="Kimura A."/>
            <person name="Ichikawa N."/>
            <person name="Tamura T."/>
        </authorList>
    </citation>
    <scope>NUCLEOTIDE SEQUENCE [LARGE SCALE GENOMIC DNA]</scope>
    <source>
        <strain evidence="2 3">NBRC 13850</strain>
    </source>
</reference>
<comment type="caution">
    <text evidence="2">The sequence shown here is derived from an EMBL/GenBank/DDBJ whole genome shotgun (WGS) entry which is preliminary data.</text>
</comment>
<dbReference type="EMBL" id="BIFH01000015">
    <property type="protein sequence ID" value="GCD94095.1"/>
    <property type="molecule type" value="Genomic_DNA"/>
</dbReference>
<dbReference type="Pfam" id="PF04417">
    <property type="entry name" value="DUF501"/>
    <property type="match status" value="1"/>
</dbReference>
<accession>A0A401YHK2</accession>
<proteinExistence type="predicted"/>
<evidence type="ECO:0008006" key="4">
    <source>
        <dbReference type="Google" id="ProtNLM"/>
    </source>
</evidence>
<dbReference type="RefSeq" id="WP_126636318.1">
    <property type="nucleotide sequence ID" value="NZ_BIFH01000015.1"/>
</dbReference>
<keyword evidence="3" id="KW-1185">Reference proteome</keyword>
<feature type="compositionally biased region" description="Low complexity" evidence="1">
    <location>
        <begin position="161"/>
        <end position="172"/>
    </location>
</feature>
<sequence>MDQQDIDAVKAQLGRTPRGLRGVAHRCPCGLPDVVETAPRLEDGSPFPTLYYLTCPRAASAIGTLEANNVMREMNARLAEDEDLAARYAAAHEDYIARRDTIEVLEGFPSAGGMPDRVKCLHVLAGHALAAGRGVNPLGDEALDALPDWWAKGPCVCVDAPADASPDASPAAAAPPTPAPPADVAAPEDETR</sequence>
<dbReference type="OrthoDB" id="13546at2"/>
<dbReference type="AlphaFoldDB" id="A0A401YHK2"/>
<evidence type="ECO:0000313" key="3">
    <source>
        <dbReference type="Proteomes" id="UP000286931"/>
    </source>
</evidence>
<dbReference type="PANTHER" id="PTHR37163">
    <property type="entry name" value="CONSERVED PROTEIN"/>
    <property type="match status" value="1"/>
</dbReference>